<keyword evidence="2" id="KW-1185">Reference proteome</keyword>
<organism evidence="2">
    <name type="scientific">Melampsora larici-populina (strain 98AG31 / pathotype 3-4-7)</name>
    <name type="common">Poplar leaf rust fungus</name>
    <dbReference type="NCBI Taxonomy" id="747676"/>
    <lineage>
        <taxon>Eukaryota</taxon>
        <taxon>Fungi</taxon>
        <taxon>Dikarya</taxon>
        <taxon>Basidiomycota</taxon>
        <taxon>Pucciniomycotina</taxon>
        <taxon>Pucciniomycetes</taxon>
        <taxon>Pucciniales</taxon>
        <taxon>Melampsoraceae</taxon>
        <taxon>Melampsora</taxon>
    </lineage>
</organism>
<dbReference type="KEGG" id="mlr:MELLADRAFT_106290"/>
<dbReference type="HOGENOM" id="CLU_1982070_0_0_1"/>
<name>F4RKW5_MELLP</name>
<protein>
    <submittedName>
        <fullName evidence="1">Uncharacterized protein</fullName>
    </submittedName>
</protein>
<evidence type="ECO:0000313" key="2">
    <source>
        <dbReference type="Proteomes" id="UP000001072"/>
    </source>
</evidence>
<gene>
    <name evidence="1" type="ORF">MELLADRAFT_106290</name>
</gene>
<dbReference type="Proteomes" id="UP000001072">
    <property type="component" value="Unassembled WGS sequence"/>
</dbReference>
<dbReference type="GeneID" id="18922852"/>
<dbReference type="InParanoid" id="F4RKW5"/>
<evidence type="ECO:0000313" key="1">
    <source>
        <dbReference type="EMBL" id="EGG06797.1"/>
    </source>
</evidence>
<reference evidence="2" key="1">
    <citation type="journal article" date="2011" name="Proc. Natl. Acad. Sci. U.S.A.">
        <title>Obligate biotrophy features unraveled by the genomic analysis of rust fungi.</title>
        <authorList>
            <person name="Duplessis S."/>
            <person name="Cuomo C.A."/>
            <person name="Lin Y.-C."/>
            <person name="Aerts A."/>
            <person name="Tisserant E."/>
            <person name="Veneault-Fourrey C."/>
            <person name="Joly D.L."/>
            <person name="Hacquard S."/>
            <person name="Amselem J."/>
            <person name="Cantarel B.L."/>
            <person name="Chiu R."/>
            <person name="Coutinho P.M."/>
            <person name="Feau N."/>
            <person name="Field M."/>
            <person name="Frey P."/>
            <person name="Gelhaye E."/>
            <person name="Goldberg J."/>
            <person name="Grabherr M.G."/>
            <person name="Kodira C.D."/>
            <person name="Kohler A."/>
            <person name="Kuees U."/>
            <person name="Lindquist E.A."/>
            <person name="Lucas S.M."/>
            <person name="Mago R."/>
            <person name="Mauceli E."/>
            <person name="Morin E."/>
            <person name="Murat C."/>
            <person name="Pangilinan J.L."/>
            <person name="Park R."/>
            <person name="Pearson M."/>
            <person name="Quesneville H."/>
            <person name="Rouhier N."/>
            <person name="Sakthikumar S."/>
            <person name="Salamov A.A."/>
            <person name="Schmutz J."/>
            <person name="Selles B."/>
            <person name="Shapiro H."/>
            <person name="Tanguay P."/>
            <person name="Tuskan G.A."/>
            <person name="Henrissat B."/>
            <person name="Van de Peer Y."/>
            <person name="Rouze P."/>
            <person name="Ellis J.G."/>
            <person name="Dodds P.N."/>
            <person name="Schein J.E."/>
            <person name="Zhong S."/>
            <person name="Hamelin R.C."/>
            <person name="Grigoriev I.V."/>
            <person name="Szabo L.J."/>
            <person name="Martin F."/>
        </authorList>
    </citation>
    <scope>NUCLEOTIDE SEQUENCE [LARGE SCALE GENOMIC DNA]</scope>
    <source>
        <strain evidence="2">98AG31 / pathotype 3-4-7</strain>
    </source>
</reference>
<dbReference type="RefSeq" id="XP_007409757.1">
    <property type="nucleotide sequence ID" value="XM_007409695.1"/>
</dbReference>
<sequence>MDLTGNGRGDQVRKLGEYVRIGASKQEKLSRDRQRFTPTHIRLGFDWIQKAVSVRVVRIEHGYSRRQEIVLQAFMGRYTTLGQLEEAHMERDLRKTPRMYDTVSDFYVGCFFSPPPPSSPPPPTPS</sequence>
<dbReference type="VEuPathDB" id="FungiDB:MELLADRAFT_106290"/>
<dbReference type="AlphaFoldDB" id="F4RKW5"/>
<accession>F4RKW5</accession>
<proteinExistence type="predicted"/>
<dbReference type="EMBL" id="GL883106">
    <property type="protein sequence ID" value="EGG06797.1"/>
    <property type="molecule type" value="Genomic_DNA"/>
</dbReference>